<keyword evidence="3" id="KW-1185">Reference proteome</keyword>
<comment type="caution">
    <text evidence="2">The sequence shown here is derived from an EMBL/GenBank/DDBJ whole genome shotgun (WGS) entry which is preliminary data.</text>
</comment>
<dbReference type="RefSeq" id="WP_136574599.1">
    <property type="nucleotide sequence ID" value="NZ_STFG01000023.1"/>
</dbReference>
<reference evidence="2 3" key="1">
    <citation type="journal article" date="2015" name="Antonie Van Leeuwenhoek">
        <title>Lampropedia puyangensis sp. nov., isolated from symptomatic bark of Populus ? euramericana canker and emended description of Lampropedia hyalina (Ehrenberg 1832) Lee et al. 2004.</title>
        <authorList>
            <person name="Li Y."/>
            <person name="Wang T."/>
            <person name="Piao C.G."/>
            <person name="Wang L.F."/>
            <person name="Tian G.Z."/>
            <person name="Zhu T.H."/>
            <person name="Guo M.W."/>
        </authorList>
    </citation>
    <scope>NUCLEOTIDE SEQUENCE [LARGE SCALE GENOMIC DNA]</scope>
    <source>
        <strain evidence="2 3">2-bin</strain>
    </source>
</reference>
<proteinExistence type="predicted"/>
<evidence type="ECO:0000313" key="2">
    <source>
        <dbReference type="EMBL" id="THT98117.1"/>
    </source>
</evidence>
<protein>
    <submittedName>
        <fullName evidence="2">Uncharacterized protein</fullName>
    </submittedName>
</protein>
<feature type="region of interest" description="Disordered" evidence="1">
    <location>
        <begin position="1"/>
        <end position="30"/>
    </location>
</feature>
<dbReference type="AlphaFoldDB" id="A0A4S8ETE3"/>
<organism evidence="2 3">
    <name type="scientific">Lampropedia puyangensis</name>
    <dbReference type="NCBI Taxonomy" id="1330072"/>
    <lineage>
        <taxon>Bacteria</taxon>
        <taxon>Pseudomonadati</taxon>
        <taxon>Pseudomonadota</taxon>
        <taxon>Betaproteobacteria</taxon>
        <taxon>Burkholderiales</taxon>
        <taxon>Comamonadaceae</taxon>
        <taxon>Lampropedia</taxon>
    </lineage>
</organism>
<accession>A0A4S8ETE3</accession>
<name>A0A4S8ETE3_9BURK</name>
<feature type="compositionally biased region" description="Polar residues" evidence="1">
    <location>
        <begin position="7"/>
        <end position="17"/>
    </location>
</feature>
<sequence>MAENKQTHQVQSENGVVTIQIAPPPDNPQQREQLFEAGSLFYVAALLVFLVKQINNLFSVSPND</sequence>
<dbReference type="EMBL" id="STFG01000023">
    <property type="protein sequence ID" value="THT98117.1"/>
    <property type="molecule type" value="Genomic_DNA"/>
</dbReference>
<evidence type="ECO:0000313" key="3">
    <source>
        <dbReference type="Proteomes" id="UP000308917"/>
    </source>
</evidence>
<evidence type="ECO:0000256" key="1">
    <source>
        <dbReference type="SAM" id="MobiDB-lite"/>
    </source>
</evidence>
<gene>
    <name evidence="2" type="ORF">E9531_15065</name>
</gene>
<dbReference type="Proteomes" id="UP000308917">
    <property type="component" value="Unassembled WGS sequence"/>
</dbReference>